<evidence type="ECO:0000256" key="2">
    <source>
        <dbReference type="SAM" id="MobiDB-lite"/>
    </source>
</evidence>
<dbReference type="Proteomes" id="UP000503447">
    <property type="component" value="Chromosome"/>
</dbReference>
<feature type="region of interest" description="Disordered" evidence="2">
    <location>
        <begin position="22"/>
        <end position="49"/>
    </location>
</feature>
<evidence type="ECO:0008006" key="6">
    <source>
        <dbReference type="Google" id="ProtNLM"/>
    </source>
</evidence>
<evidence type="ECO:0000313" key="4">
    <source>
        <dbReference type="EMBL" id="QJW99286.1"/>
    </source>
</evidence>
<organism evidence="4 5">
    <name type="scientific">Frigoriglobus tundricola</name>
    <dbReference type="NCBI Taxonomy" id="2774151"/>
    <lineage>
        <taxon>Bacteria</taxon>
        <taxon>Pseudomonadati</taxon>
        <taxon>Planctomycetota</taxon>
        <taxon>Planctomycetia</taxon>
        <taxon>Gemmatales</taxon>
        <taxon>Gemmataceae</taxon>
        <taxon>Frigoriglobus</taxon>
    </lineage>
</organism>
<dbReference type="Gene3D" id="3.40.50.1820">
    <property type="entry name" value="alpha/beta hydrolase"/>
    <property type="match status" value="1"/>
</dbReference>
<accession>A0A6M5Z0L8</accession>
<gene>
    <name evidence="4" type="ORF">FTUN_6888</name>
</gene>
<evidence type="ECO:0000313" key="5">
    <source>
        <dbReference type="Proteomes" id="UP000503447"/>
    </source>
</evidence>
<protein>
    <recommendedName>
        <fullName evidence="6">Peptidase S9 prolyl oligopeptidase catalytic domain-containing protein</fullName>
    </recommendedName>
</protein>
<dbReference type="AlphaFoldDB" id="A0A6M5Z0L8"/>
<evidence type="ECO:0000256" key="3">
    <source>
        <dbReference type="SAM" id="SignalP"/>
    </source>
</evidence>
<sequence length="669" mass="73660">MRSLVPVSLLAALAALVAAPPATTTGQDKKNDVKEPSAFDPPKVTKPSEEALSQIKEKTEHLRKVVAGLAGKVPDDVVIEIAVFLKAAEQVVRLGEWYGPDSGKGVLAALDEGLARAKQLDGVRPAWRDAPGKWVVRAYRSEIDGSVQPYAVLLPRAYGKDPKRKWRLDIVLHGRDPALTEARFLATHAGAAPEELGYVQLDVYGRGNNAYRWAGETDVFEARDAFTRAAPDTIDRNRIVLRGFSMGGAGTWHIGLHHPSEFCVIGPGAGFTATHGYVGNLPKELPPHQEKCLRIYDAVDYAENAFGVPVVAYSGENDPQKRATDNIERALKSFKEPVRFTALVAPGVGHQMPKEWRDRAEGEYKKYAEPGRTTDPARVRFVTYTPQYATCNWVTVRALDETYTRAVIDAEYTNKTFVVKTSNVRRFDLKDHPGAFVVSEVTIDGTKVRCLRTADQTAFEKRGGTWGAVRLADALSTRFSPDKRGGLQGPIDDAFRSSFRVVRAAREGYSPAVDTYAAAAVDQFSAVWDRHFRGALPFAATVKDVPRYPRCNVVLFGDPRSNTVLGQVIDKIPVTWTPDRLVMNGVEYDARTHVPVFIYPNPLDNASYVVVNSGHTFKEADLKGTNALLYPRLGDWAVIKLAPGDKDPTAGEVVAAGIFDENWQFTKKK</sequence>
<dbReference type="InterPro" id="IPR050955">
    <property type="entry name" value="Plant_Biomass_Hydrol_Est"/>
</dbReference>
<keyword evidence="1 3" id="KW-0732">Signal</keyword>
<dbReference type="InterPro" id="IPR029058">
    <property type="entry name" value="AB_hydrolase_fold"/>
</dbReference>
<reference evidence="5" key="1">
    <citation type="submission" date="2020-05" db="EMBL/GenBank/DDBJ databases">
        <title>Frigoriglobus tundricola gen. nov., sp. nov., a psychrotolerant cellulolytic planctomycete of the family Gemmataceae with two divergent copies of 16S rRNA gene.</title>
        <authorList>
            <person name="Kulichevskaya I.S."/>
            <person name="Ivanova A.A."/>
            <person name="Naumoff D.G."/>
            <person name="Beletsky A.V."/>
            <person name="Rijpstra W.I.C."/>
            <person name="Sinninghe Damste J.S."/>
            <person name="Mardanov A.V."/>
            <person name="Ravin N.V."/>
            <person name="Dedysh S.N."/>
        </authorList>
    </citation>
    <scope>NUCLEOTIDE SEQUENCE [LARGE SCALE GENOMIC DNA]</scope>
    <source>
        <strain evidence="5">PL17</strain>
    </source>
</reference>
<dbReference type="PANTHER" id="PTHR43037">
    <property type="entry name" value="UNNAMED PRODUCT-RELATED"/>
    <property type="match status" value="1"/>
</dbReference>
<feature type="compositionally biased region" description="Basic and acidic residues" evidence="2">
    <location>
        <begin position="27"/>
        <end position="37"/>
    </location>
</feature>
<dbReference type="PANTHER" id="PTHR43037:SF1">
    <property type="entry name" value="BLL1128 PROTEIN"/>
    <property type="match status" value="1"/>
</dbReference>
<feature type="chain" id="PRO_5026795377" description="Peptidase S9 prolyl oligopeptidase catalytic domain-containing protein" evidence="3">
    <location>
        <begin position="25"/>
        <end position="669"/>
    </location>
</feature>
<dbReference type="RefSeq" id="WP_171474271.1">
    <property type="nucleotide sequence ID" value="NZ_CP053452.2"/>
</dbReference>
<evidence type="ECO:0000256" key="1">
    <source>
        <dbReference type="ARBA" id="ARBA00022729"/>
    </source>
</evidence>
<proteinExistence type="predicted"/>
<feature type="signal peptide" evidence="3">
    <location>
        <begin position="1"/>
        <end position="24"/>
    </location>
</feature>
<name>A0A6M5Z0L8_9BACT</name>
<dbReference type="KEGG" id="ftj:FTUN_6888"/>
<dbReference type="EMBL" id="CP053452">
    <property type="protein sequence ID" value="QJW99286.1"/>
    <property type="molecule type" value="Genomic_DNA"/>
</dbReference>
<dbReference type="SUPFAM" id="SSF53474">
    <property type="entry name" value="alpha/beta-Hydrolases"/>
    <property type="match status" value="1"/>
</dbReference>
<keyword evidence="5" id="KW-1185">Reference proteome</keyword>